<dbReference type="STRING" id="1522312.GCA_900177895_00981"/>
<dbReference type="RefSeq" id="WP_095063294.1">
    <property type="nucleotide sequence ID" value="NZ_FXUV02000060.1"/>
</dbReference>
<sequence length="160" mass="17470">MIKISVESENLEHSLNQLLQNIQNRRPMMASVAAELLSMTEDNFESESWGGDKWKETHHGGKKLQLSGQLAANINTQSGNDFARIGSNKPYAAIHHLGGEITAKNAPYLMILLGGGRFARKKSVVIPARPYLPIDGSGKLQSDGEKRILDVVKDALAHGI</sequence>
<evidence type="ECO:0000313" key="3">
    <source>
        <dbReference type="Proteomes" id="UP000215450"/>
    </source>
</evidence>
<protein>
    <submittedName>
        <fullName evidence="2">Phage virion morphogenesis family protein</fullName>
    </submittedName>
</protein>
<proteinExistence type="predicted"/>
<name>A0A238TDK5_9NEIS</name>
<dbReference type="NCBIfam" id="TIGR01635">
    <property type="entry name" value="tail_comp_S"/>
    <property type="match status" value="1"/>
</dbReference>
<dbReference type="EMBL" id="FXUV01000057">
    <property type="protein sequence ID" value="SMQ13326.1"/>
    <property type="molecule type" value="Genomic_DNA"/>
</dbReference>
<dbReference type="Proteomes" id="UP000215450">
    <property type="component" value="Unassembled WGS sequence"/>
</dbReference>
<dbReference type="AlphaFoldDB" id="A0A238TDK5"/>
<accession>A0A238TDK5</accession>
<dbReference type="Pfam" id="PF05069">
    <property type="entry name" value="Phage_tail_S"/>
    <property type="match status" value="1"/>
</dbReference>
<reference evidence="2 3" key="2">
    <citation type="submission" date="2017-06" db="EMBL/GenBank/DDBJ databases">
        <authorList>
            <person name="Kim H.J."/>
            <person name="Triplett B.A."/>
        </authorList>
    </citation>
    <scope>NUCLEOTIDE SEQUENCE [LARGE SCALE GENOMIC DNA]</scope>
    <source>
        <strain evidence="2">Kingella_eburonensis</strain>
    </source>
</reference>
<keyword evidence="3" id="KW-1185">Reference proteome</keyword>
<reference evidence="1" key="1">
    <citation type="submission" date="2017-05" db="EMBL/GenBank/DDBJ databases">
        <authorList>
            <person name="Song R."/>
            <person name="Chenine A.L."/>
            <person name="Ruprecht R.M."/>
        </authorList>
    </citation>
    <scope>NUCLEOTIDE SEQUENCE</scope>
    <source>
        <strain evidence="1">Kingella_eburonensis</strain>
    </source>
</reference>
<evidence type="ECO:0000313" key="2">
    <source>
        <dbReference type="EMBL" id="SNB81958.1"/>
    </source>
</evidence>
<dbReference type="InterPro" id="IPR006522">
    <property type="entry name" value="Phage_virion_morphogenesis"/>
</dbReference>
<dbReference type="EMBL" id="FXUV02000060">
    <property type="protein sequence ID" value="SNB81958.1"/>
    <property type="molecule type" value="Genomic_DNA"/>
</dbReference>
<organism evidence="2 3">
    <name type="scientific">Kingella negevensis</name>
    <dbReference type="NCBI Taxonomy" id="1522312"/>
    <lineage>
        <taxon>Bacteria</taxon>
        <taxon>Pseudomonadati</taxon>
        <taxon>Pseudomonadota</taxon>
        <taxon>Betaproteobacteria</taxon>
        <taxon>Neisseriales</taxon>
        <taxon>Neisseriaceae</taxon>
        <taxon>Kingella</taxon>
    </lineage>
</organism>
<evidence type="ECO:0000313" key="1">
    <source>
        <dbReference type="EMBL" id="SMQ13326.1"/>
    </source>
</evidence>
<gene>
    <name evidence="2" type="ORF">KEBURONENSIS_01988</name>
    <name evidence="1" type="ORF">KEBURONENSIS_01992</name>
</gene>
<dbReference type="OrthoDB" id="2081253at2"/>